<dbReference type="VEuPathDB" id="CryptoDB:Cvel_14256"/>
<feature type="compositionally biased region" description="Polar residues" evidence="2">
    <location>
        <begin position="522"/>
        <end position="531"/>
    </location>
</feature>
<proteinExistence type="predicted"/>
<reference evidence="3" key="1">
    <citation type="submission" date="2014-11" db="EMBL/GenBank/DDBJ databases">
        <title>Molecular phylogeny of cliff fern family Woodsiaceae with morphological implications.</title>
        <authorList>
            <person name="Shao Y.-Z."/>
            <person name="Wei R."/>
            <person name="Zhang X.-C."/>
        </authorList>
    </citation>
    <scope>NUCLEOTIDE SEQUENCE</scope>
</reference>
<protein>
    <submittedName>
        <fullName evidence="3">Uncharacterized protein</fullName>
    </submittedName>
</protein>
<organism evidence="3">
    <name type="scientific">Chromera velia CCMP2878</name>
    <dbReference type="NCBI Taxonomy" id="1169474"/>
    <lineage>
        <taxon>Eukaryota</taxon>
        <taxon>Sar</taxon>
        <taxon>Alveolata</taxon>
        <taxon>Colpodellida</taxon>
        <taxon>Chromeraceae</taxon>
        <taxon>Chromera</taxon>
    </lineage>
</organism>
<feature type="compositionally biased region" description="Polar residues" evidence="2">
    <location>
        <begin position="944"/>
        <end position="962"/>
    </location>
</feature>
<sequence length="1144" mass="121600">MATAASRLALLREELKSLKEEMSVRESNASLSGIGASASCSLSLSMSRGRIPPSPPRVRKGGKGGNGPVEGESLSLLSTSFLSDGLGLGLGSRHTQSGSRESRGGGAGASPSRPSWKGVTNALRATSSPERGGVGRSQRSLRGQQPRVVFSPPRRSQGRRSQEGEGEGGLPPPLPPPFVAALSGHTRLLTDPSMLQAPERWKGRAEREAFHSSSLTSVFSAYRSHPDPFSAVHQHQHQQQHQEGPFPPRSSNEVSRGGSLEKKTHTRSPSPSFPHTRNALEASTEALNADNGPMPSLHLDFQRLSIQSVKREKGEGGRHQMRTWLGKSREGKQDAGASVYSHSSLRFSGPQSGEVPNKGQETQWRMERERERAGHLTVPPPCQPIGGVLAGSTPSLVEDRQTGFHVSPQDSGRTQGGEERFDVPASSSQSATHSAQQPLPLSVQKSSESQLGAAGAGPPESSPVSRLRSAASRPHAGLSSSSHLSTQPHAPHPKQLPHKPASSPSSGPLEHSRDVASGVASKHTNTHSPTSGKIEKSRADARRTSIVIGPHTRHPVPLPSHPTGPRLPSGPASPPRLAGPSAVPPAPTLNASMPEGERDTHPSISASEQGHAQRDGERKALTSSHLHRSTVPLPPHPHTVSHQSSVVGSQKSPTKAVEASVVASSSALPSRQKGPVSESGNPPPQKSRPGSRERTQSVRGGGRKAPLTVTQPRPSVTQQRLGRGARAPLSGKAERPPAASTIQAGRRTDTRAPTAEPSRVHGQGGQSQSVRETASHQKGEGGSTASQKLEGSQTGRRGDPAHVVLSRQQAGASHGPSTRPAERAAEVINRRVVHGSLEGAEGSPANAHAPAETVDELERLRERNRVLFEILQGLLGEGNLPNRWMSALKGRRCVACTKRDGNRSRTDCSTRRSRSMAPERNAVSRTSDCEESQTKGDPRRVMAHSSQEVSVQAADQSLTEPNSRGPAGVARNASRRSTSMPSLRNQRAPRLSSRLLPSSSTPRTEIAKDTSAVDSATRPSKSGLHSGLQRGGNGQGGAPQQQGTLQRGPTPVPSRRCDPPAQSHPLVPRRLPRSPVRWEARKAQRQMRMQEPNTTRTIAAADARADVKQSGITLSRSRPVPFSLQEGSLFRCPVCDRADNLELV</sequence>
<feature type="compositionally biased region" description="Low complexity" evidence="2">
    <location>
        <begin position="989"/>
        <end position="1004"/>
    </location>
</feature>
<keyword evidence="1" id="KW-0175">Coiled coil</keyword>
<feature type="region of interest" description="Disordered" evidence="2">
    <location>
        <begin position="897"/>
        <end position="1072"/>
    </location>
</feature>
<feature type="compositionally biased region" description="Polar residues" evidence="2">
    <location>
        <begin position="783"/>
        <end position="795"/>
    </location>
</feature>
<dbReference type="EMBL" id="CDMZ01000007">
    <property type="protein sequence ID" value="CUC08974.1"/>
    <property type="molecule type" value="Genomic_DNA"/>
</dbReference>
<feature type="compositionally biased region" description="Low complexity" evidence="2">
    <location>
        <begin position="69"/>
        <end position="85"/>
    </location>
</feature>
<evidence type="ECO:0000256" key="1">
    <source>
        <dbReference type="SAM" id="Coils"/>
    </source>
</evidence>
<gene>
    <name evidence="3" type="ORF">Cvel_14256.t2.CR1</name>
</gene>
<feature type="compositionally biased region" description="Polar residues" evidence="2">
    <location>
        <begin position="478"/>
        <end position="488"/>
    </location>
</feature>
<name>A0A0K6S5Y0_9ALVE</name>
<evidence type="ECO:0000313" key="3">
    <source>
        <dbReference type="EMBL" id="CUC08974.1"/>
    </source>
</evidence>
<feature type="compositionally biased region" description="Polar residues" evidence="2">
    <location>
        <begin position="975"/>
        <end position="985"/>
    </location>
</feature>
<feature type="compositionally biased region" description="Polar residues" evidence="2">
    <location>
        <begin position="640"/>
        <end position="653"/>
    </location>
</feature>
<feature type="compositionally biased region" description="Basic and acidic residues" evidence="2">
    <location>
        <begin position="199"/>
        <end position="210"/>
    </location>
</feature>
<feature type="compositionally biased region" description="Basic and acidic residues" evidence="2">
    <location>
        <begin position="309"/>
        <end position="318"/>
    </location>
</feature>
<feature type="compositionally biased region" description="Low complexity" evidence="2">
    <location>
        <begin position="425"/>
        <end position="437"/>
    </location>
</feature>
<feature type="compositionally biased region" description="Low complexity" evidence="2">
    <location>
        <begin position="656"/>
        <end position="667"/>
    </location>
</feature>
<feature type="region of interest" description="Disordered" evidence="2">
    <location>
        <begin position="44"/>
        <end position="210"/>
    </location>
</feature>
<feature type="compositionally biased region" description="Basic and acidic residues" evidence="2">
    <location>
        <begin position="364"/>
        <end position="374"/>
    </location>
</feature>
<feature type="compositionally biased region" description="Basic and acidic residues" evidence="2">
    <location>
        <begin position="897"/>
        <end position="910"/>
    </location>
</feature>
<feature type="compositionally biased region" description="Polar residues" evidence="2">
    <location>
        <begin position="340"/>
        <end position="351"/>
    </location>
</feature>
<evidence type="ECO:0000256" key="2">
    <source>
        <dbReference type="SAM" id="MobiDB-lite"/>
    </source>
</evidence>
<dbReference type="AlphaFoldDB" id="A0A0K6S5Y0"/>
<accession>A0A0K6S5Y0</accession>
<feature type="region of interest" description="Disordered" evidence="2">
    <location>
        <begin position="223"/>
        <end position="799"/>
    </location>
</feature>
<feature type="compositionally biased region" description="Basic and acidic residues" evidence="2">
    <location>
        <begin position="611"/>
        <end position="620"/>
    </location>
</feature>
<feature type="compositionally biased region" description="Polar residues" evidence="2">
    <location>
        <begin position="708"/>
        <end position="720"/>
    </location>
</feature>
<feature type="compositionally biased region" description="Basic and acidic residues" evidence="2">
    <location>
        <begin position="533"/>
        <end position="543"/>
    </location>
</feature>
<feature type="coiled-coil region" evidence="1">
    <location>
        <begin position="1"/>
        <end position="28"/>
    </location>
</feature>